<evidence type="ECO:0008006" key="6">
    <source>
        <dbReference type="Google" id="ProtNLM"/>
    </source>
</evidence>
<dbReference type="EMBL" id="JAFJYH010000130">
    <property type="protein sequence ID" value="KAG4418353.1"/>
    <property type="molecule type" value="Genomic_DNA"/>
</dbReference>
<dbReference type="SUPFAM" id="SSF49503">
    <property type="entry name" value="Cupredoxins"/>
    <property type="match status" value="1"/>
</dbReference>
<dbReference type="CDD" id="cd00920">
    <property type="entry name" value="Cupredoxin"/>
    <property type="match status" value="1"/>
</dbReference>
<feature type="chain" id="PRO_5034031988" description="Cupredoxin" evidence="3">
    <location>
        <begin position="21"/>
        <end position="455"/>
    </location>
</feature>
<proteinExistence type="predicted"/>
<evidence type="ECO:0000256" key="2">
    <source>
        <dbReference type="SAM" id="Phobius"/>
    </source>
</evidence>
<keyword evidence="5" id="KW-1185">Reference proteome</keyword>
<protein>
    <recommendedName>
        <fullName evidence="6">Cupredoxin</fullName>
    </recommendedName>
</protein>
<dbReference type="PANTHER" id="PTHR34883:SF4">
    <property type="entry name" value="CUPREDOXIN"/>
    <property type="match status" value="1"/>
</dbReference>
<feature type="transmembrane region" description="Helical" evidence="2">
    <location>
        <begin position="334"/>
        <end position="355"/>
    </location>
</feature>
<evidence type="ECO:0000313" key="4">
    <source>
        <dbReference type="EMBL" id="KAG4418353.1"/>
    </source>
</evidence>
<feature type="compositionally biased region" description="Basic and acidic residues" evidence="1">
    <location>
        <begin position="366"/>
        <end position="375"/>
    </location>
</feature>
<feature type="region of interest" description="Disordered" evidence="1">
    <location>
        <begin position="366"/>
        <end position="455"/>
    </location>
</feature>
<dbReference type="Gene3D" id="2.60.40.420">
    <property type="entry name" value="Cupredoxins - blue copper proteins"/>
    <property type="match status" value="1"/>
</dbReference>
<feature type="signal peptide" evidence="3">
    <location>
        <begin position="1"/>
        <end position="20"/>
    </location>
</feature>
<reference evidence="4" key="1">
    <citation type="submission" date="2021-02" db="EMBL/GenBank/DDBJ databases">
        <title>Genome sequence Cadophora malorum strain M34.</title>
        <authorList>
            <person name="Stefanovic E."/>
            <person name="Vu D."/>
            <person name="Scully C."/>
            <person name="Dijksterhuis J."/>
            <person name="Roader J."/>
            <person name="Houbraken J."/>
        </authorList>
    </citation>
    <scope>NUCLEOTIDE SEQUENCE</scope>
    <source>
        <strain evidence="4">M34</strain>
    </source>
</reference>
<comment type="caution">
    <text evidence="4">The sequence shown here is derived from an EMBL/GenBank/DDBJ whole genome shotgun (WGS) entry which is preliminary data.</text>
</comment>
<dbReference type="Proteomes" id="UP000664132">
    <property type="component" value="Unassembled WGS sequence"/>
</dbReference>
<accession>A0A8H7TGD9</accession>
<organism evidence="4 5">
    <name type="scientific">Cadophora malorum</name>
    <dbReference type="NCBI Taxonomy" id="108018"/>
    <lineage>
        <taxon>Eukaryota</taxon>
        <taxon>Fungi</taxon>
        <taxon>Dikarya</taxon>
        <taxon>Ascomycota</taxon>
        <taxon>Pezizomycotina</taxon>
        <taxon>Leotiomycetes</taxon>
        <taxon>Helotiales</taxon>
        <taxon>Ploettnerulaceae</taxon>
        <taxon>Cadophora</taxon>
    </lineage>
</organism>
<dbReference type="OrthoDB" id="5985073at2759"/>
<keyword evidence="2" id="KW-0472">Membrane</keyword>
<gene>
    <name evidence="4" type="ORF">IFR04_008495</name>
</gene>
<dbReference type="PANTHER" id="PTHR34883">
    <property type="entry name" value="SERINE-RICH PROTEIN, PUTATIVE-RELATED-RELATED"/>
    <property type="match status" value="1"/>
</dbReference>
<dbReference type="NCBIfam" id="TIGR01167">
    <property type="entry name" value="LPXTG_anchor"/>
    <property type="match status" value="1"/>
</dbReference>
<keyword evidence="2" id="KW-1133">Transmembrane helix</keyword>
<evidence type="ECO:0000256" key="3">
    <source>
        <dbReference type="SAM" id="SignalP"/>
    </source>
</evidence>
<evidence type="ECO:0000256" key="1">
    <source>
        <dbReference type="SAM" id="MobiDB-lite"/>
    </source>
</evidence>
<evidence type="ECO:0000313" key="5">
    <source>
        <dbReference type="Proteomes" id="UP000664132"/>
    </source>
</evidence>
<name>A0A8H7TGD9_9HELO</name>
<dbReference type="InterPro" id="IPR052953">
    <property type="entry name" value="Ser-rich/MCO-related"/>
</dbReference>
<feature type="compositionally biased region" description="Basic and acidic residues" evidence="1">
    <location>
        <begin position="397"/>
        <end position="409"/>
    </location>
</feature>
<dbReference type="AlphaFoldDB" id="A0A8H7TGD9"/>
<keyword evidence="3" id="KW-0732">Signal</keyword>
<dbReference type="InterPro" id="IPR008972">
    <property type="entry name" value="Cupredoxin"/>
</dbReference>
<keyword evidence="2" id="KW-0812">Transmembrane</keyword>
<sequence>MSLATATSAASLALITPSLTTTFMPKITACTENRVTMLANRAFQIWMNAPVPVPGTTFTDCYPSQFITSLLLSAGSVTQPAFAPLICPTHYSAVGPYTSNYIACCPSEYSFAQPESTVFTDRPAFGGTCYSNIDMATPVLVTAYGSASVTATSYFTATVTNAQAYAYPIDGYAFGVAEIESKLSTGTSTPTASPGSSAGAAAATYTVLAGENPAFTPNSVTAKGGDTVVFQFTSGNHSITESTFDHPCVKLADGIDSGYQPVVNTLSPSDFSFDVAQNTSQWFYSKQAGECGDGMTFALNPTNEQTEIQFQLNAVSQNGTSTEDSTGTATGVKVGASIGAVAGAALIVGLVFLLFRRRRRSQGHAIDEAVRDETNGKVGAGSSYTDTEAGKSPLTEVKPHVPPKGEELHGYSSPSELGVNRDPAELASEQSPAEMYSPHEYHPNAYPMRPSEPRF</sequence>